<keyword evidence="5 6" id="KW-0472">Membrane</keyword>
<sequence length="140" mass="15297">MSEELVQLAFRTSAVAFIANIAVALYGILSRPSLVKKFMCLILFTDSISLFTIFIGFRVLRSSYPSPPILSSAPRSLEELERFASTAVDPLPQALILTAIVIGLATSMFILGLILVYHRLHGTTNIHAAEEAEEVDESAE</sequence>
<dbReference type="InterPro" id="IPR050601">
    <property type="entry name" value="CPA3_antiporter_subunitC"/>
</dbReference>
<dbReference type="EMBL" id="DTFF01000055">
    <property type="protein sequence ID" value="HGI88051.1"/>
    <property type="molecule type" value="Genomic_DNA"/>
</dbReference>
<dbReference type="Pfam" id="PF00420">
    <property type="entry name" value="Oxidored_q2"/>
    <property type="match status" value="1"/>
</dbReference>
<feature type="transmembrane region" description="Helical" evidence="6">
    <location>
        <begin position="6"/>
        <end position="29"/>
    </location>
</feature>
<feature type="transmembrane region" description="Helical" evidence="6">
    <location>
        <begin position="94"/>
        <end position="117"/>
    </location>
</feature>
<comment type="caution">
    <text evidence="7">The sequence shown here is derived from an EMBL/GenBank/DDBJ whole genome shotgun (WGS) entry which is preliminary data.</text>
</comment>
<protein>
    <submittedName>
        <fullName evidence="7">Na+/H+ antiporter subunit C</fullName>
    </submittedName>
</protein>
<dbReference type="Gene3D" id="1.10.287.3510">
    <property type="match status" value="1"/>
</dbReference>
<keyword evidence="2" id="KW-1003">Cell membrane</keyword>
<name>A0A7C4BCL1_9CREN</name>
<dbReference type="PANTHER" id="PTHR34583:SF2">
    <property type="entry name" value="ANTIPORTER SUBUNIT MNHC2-RELATED"/>
    <property type="match status" value="1"/>
</dbReference>
<evidence type="ECO:0000256" key="5">
    <source>
        <dbReference type="ARBA" id="ARBA00023136"/>
    </source>
</evidence>
<evidence type="ECO:0000256" key="3">
    <source>
        <dbReference type="ARBA" id="ARBA00022692"/>
    </source>
</evidence>
<evidence type="ECO:0000313" key="7">
    <source>
        <dbReference type="EMBL" id="HGI88051.1"/>
    </source>
</evidence>
<evidence type="ECO:0000256" key="6">
    <source>
        <dbReference type="SAM" id="Phobius"/>
    </source>
</evidence>
<dbReference type="PANTHER" id="PTHR34583">
    <property type="entry name" value="ANTIPORTER SUBUNIT MNHC2-RELATED"/>
    <property type="match status" value="1"/>
</dbReference>
<evidence type="ECO:0000256" key="4">
    <source>
        <dbReference type="ARBA" id="ARBA00022989"/>
    </source>
</evidence>
<evidence type="ECO:0000256" key="1">
    <source>
        <dbReference type="ARBA" id="ARBA00004651"/>
    </source>
</evidence>
<gene>
    <name evidence="7" type="ORF">ENV14_06675</name>
</gene>
<evidence type="ECO:0000256" key="2">
    <source>
        <dbReference type="ARBA" id="ARBA00022475"/>
    </source>
</evidence>
<organism evidence="7">
    <name type="scientific">Ignisphaera aggregans</name>
    <dbReference type="NCBI Taxonomy" id="334771"/>
    <lineage>
        <taxon>Archaea</taxon>
        <taxon>Thermoproteota</taxon>
        <taxon>Thermoprotei</taxon>
        <taxon>Desulfurococcales</taxon>
        <taxon>Desulfurococcaceae</taxon>
        <taxon>Ignisphaera</taxon>
    </lineage>
</organism>
<dbReference type="InterPro" id="IPR039428">
    <property type="entry name" value="NUOK/Mnh_C1-like"/>
</dbReference>
<reference evidence="7" key="1">
    <citation type="journal article" date="2020" name="mSystems">
        <title>Genome- and Community-Level Interaction Insights into Carbon Utilization and Element Cycling Functions of Hydrothermarchaeota in Hydrothermal Sediment.</title>
        <authorList>
            <person name="Zhou Z."/>
            <person name="Liu Y."/>
            <person name="Xu W."/>
            <person name="Pan J."/>
            <person name="Luo Z.H."/>
            <person name="Li M."/>
        </authorList>
    </citation>
    <scope>NUCLEOTIDE SEQUENCE [LARGE SCALE GENOMIC DNA]</scope>
    <source>
        <strain evidence="7">SpSt-732</strain>
    </source>
</reference>
<feature type="transmembrane region" description="Helical" evidence="6">
    <location>
        <begin position="41"/>
        <end position="60"/>
    </location>
</feature>
<proteinExistence type="predicted"/>
<keyword evidence="4 6" id="KW-1133">Transmembrane helix</keyword>
<comment type="subcellular location">
    <subcellularLocation>
        <location evidence="1">Cell membrane</location>
        <topology evidence="1">Multi-pass membrane protein</topology>
    </subcellularLocation>
</comment>
<dbReference type="AlphaFoldDB" id="A0A7C4BCL1"/>
<accession>A0A7C4BCL1</accession>
<keyword evidence="3 6" id="KW-0812">Transmembrane</keyword>
<dbReference type="GO" id="GO:0005886">
    <property type="term" value="C:plasma membrane"/>
    <property type="evidence" value="ECO:0007669"/>
    <property type="project" value="UniProtKB-SubCell"/>
</dbReference>